<dbReference type="AlphaFoldDB" id="A0A0R3A9R9"/>
<evidence type="ECO:0000259" key="1">
    <source>
        <dbReference type="Pfam" id="PF02900"/>
    </source>
</evidence>
<gene>
    <name evidence="3" type="ORF">HBO43_04080</name>
    <name evidence="2" type="ORF">YA0849_32440</name>
</gene>
<dbReference type="InterPro" id="IPR004183">
    <property type="entry name" value="Xdiol_dOase_suB"/>
</dbReference>
<dbReference type="GO" id="GO:0008198">
    <property type="term" value="F:ferrous iron binding"/>
    <property type="evidence" value="ECO:0007669"/>
    <property type="project" value="InterPro"/>
</dbReference>
<sequence>MGKIVGGFWMPHDPVMFVAPDAPPLAQREAVWAAYEACAERLAALQPTSVIIVGCDHYILFGTHCLPRYVIGTGDVDGPIDRLPGLERGAVRNHQALATHIVEHGDGQGVDWTVARSFTVDHSFSIPHQLVVKPAEALLGRELPSIPVYLACGVDPYISLQRSADLGRQLRAAVEAFDADERVVIIGSGGISHWVGTAEMGRVAEDFDREILALGVNGDLQALCAYSDEEILRRAGNGAMEIRNFACALAAIERPQGEVIAYEAVPAWVTGLGFVQLSVRAEHEPCITLPT</sequence>
<proteinExistence type="predicted"/>
<dbReference type="RefSeq" id="WP_017847306.1">
    <property type="nucleotide sequence ID" value="NZ_CBDFBJ010000457.1"/>
</dbReference>
<protein>
    <submittedName>
        <fullName evidence="3">Protocatechuate 3,4-dioxygenase</fullName>
    </submittedName>
</protein>
<evidence type="ECO:0000313" key="4">
    <source>
        <dbReference type="Proteomes" id="UP000552560"/>
    </source>
</evidence>
<reference evidence="3 4" key="1">
    <citation type="journal article" date="2020" name="Front. Microbiol.">
        <title>Genetic Organization of the aprX-lipA2 Operon Affects the Proteolytic Potential of Pseudomonas Species in Milk.</title>
        <authorList>
            <person name="Maier C."/>
            <person name="Huptas C."/>
            <person name="von Neubeck M."/>
            <person name="Scherer S."/>
            <person name="Wenning M."/>
            <person name="Lucking G."/>
        </authorList>
    </citation>
    <scope>NUCLEOTIDE SEQUENCE [LARGE SCALE GENOMIC DNA]</scope>
    <source>
        <strain evidence="3 4">WS 4671</strain>
    </source>
</reference>
<evidence type="ECO:0000313" key="5">
    <source>
        <dbReference type="Proteomes" id="UP000614123"/>
    </source>
</evidence>
<dbReference type="GO" id="GO:0016702">
    <property type="term" value="F:oxidoreductase activity, acting on single donors with incorporation of molecular oxygen, incorporation of two atoms of oxygen"/>
    <property type="evidence" value="ECO:0007669"/>
    <property type="project" value="UniProtKB-ARBA"/>
</dbReference>
<dbReference type="Gene3D" id="3.40.830.10">
    <property type="entry name" value="LigB-like"/>
    <property type="match status" value="1"/>
</dbReference>
<keyword evidence="5" id="KW-1185">Reference proteome</keyword>
<reference evidence="2 5" key="2">
    <citation type="submission" date="2020-12" db="EMBL/GenBank/DDBJ databases">
        <title>Comparative genomic insights into the epidemiology and virulence of plant pathogenic Pseudomonads from Turkey.</title>
        <authorList>
            <person name="Dillon M."/>
            <person name="Ruiz-Bedoya T."/>
            <person name="Bendalovic-Torma C."/>
            <person name="Guttman K.M."/>
            <person name="Kwak H."/>
            <person name="Middleton M.A."/>
            <person name="Wang P.W."/>
            <person name="Horuz S."/>
            <person name="Aysan Y."/>
            <person name="Guttman D.S."/>
        </authorList>
    </citation>
    <scope>NUCLEOTIDE SEQUENCE [LARGE SCALE GENOMIC DNA]</scope>
    <source>
        <strain evidence="2 5">S4_EA_3a</strain>
    </source>
</reference>
<dbReference type="EMBL" id="JAAQWE010000003">
    <property type="protein sequence ID" value="NMX95767.1"/>
    <property type="molecule type" value="Genomic_DNA"/>
</dbReference>
<feature type="domain" description="Extradiol ring-cleavage dioxygenase class III enzyme subunit B" evidence="1">
    <location>
        <begin position="8"/>
        <end position="272"/>
    </location>
</feature>
<accession>A0A0R3A9R9</accession>
<name>A0A0R3A9R9_PSEVE</name>
<evidence type="ECO:0000313" key="3">
    <source>
        <dbReference type="EMBL" id="NMX95767.1"/>
    </source>
</evidence>
<dbReference type="SUPFAM" id="SSF53213">
    <property type="entry name" value="LigB-like"/>
    <property type="match status" value="1"/>
</dbReference>
<comment type="caution">
    <text evidence="3">The sequence shown here is derived from an EMBL/GenBank/DDBJ whole genome shotgun (WGS) entry which is preliminary data.</text>
</comment>
<dbReference type="EMBL" id="JAEILD010000242">
    <property type="protein sequence ID" value="MBI6653653.1"/>
    <property type="molecule type" value="Genomic_DNA"/>
</dbReference>
<dbReference type="OrthoDB" id="8673673at2"/>
<keyword evidence="3" id="KW-0223">Dioxygenase</keyword>
<evidence type="ECO:0000313" key="2">
    <source>
        <dbReference type="EMBL" id="MBI6653653.1"/>
    </source>
</evidence>
<dbReference type="Proteomes" id="UP000614123">
    <property type="component" value="Unassembled WGS sequence"/>
</dbReference>
<dbReference type="Pfam" id="PF02900">
    <property type="entry name" value="LigB"/>
    <property type="match status" value="1"/>
</dbReference>
<organism evidence="3 4">
    <name type="scientific">Pseudomonas veronii</name>
    <dbReference type="NCBI Taxonomy" id="76761"/>
    <lineage>
        <taxon>Bacteria</taxon>
        <taxon>Pseudomonadati</taxon>
        <taxon>Pseudomonadota</taxon>
        <taxon>Gammaproteobacteria</taxon>
        <taxon>Pseudomonadales</taxon>
        <taxon>Pseudomonadaceae</taxon>
        <taxon>Pseudomonas</taxon>
    </lineage>
</organism>
<dbReference type="Proteomes" id="UP000552560">
    <property type="component" value="Unassembled WGS sequence"/>
</dbReference>
<keyword evidence="3" id="KW-0560">Oxidoreductase</keyword>